<dbReference type="GO" id="GO:0016301">
    <property type="term" value="F:kinase activity"/>
    <property type="evidence" value="ECO:0007669"/>
    <property type="project" value="UniProtKB-KW"/>
</dbReference>
<dbReference type="PANTHER" id="PTHR37816">
    <property type="entry name" value="YALI0E33011P"/>
    <property type="match status" value="1"/>
</dbReference>
<comment type="caution">
    <text evidence="1">The sequence shown here is derived from an EMBL/GenBank/DDBJ whole genome shotgun (WGS) entry which is preliminary data.</text>
</comment>
<organism evidence="1 2">
    <name type="scientific">Sphingomonas leidyi</name>
    <dbReference type="NCBI Taxonomy" id="68569"/>
    <lineage>
        <taxon>Bacteria</taxon>
        <taxon>Pseudomonadati</taxon>
        <taxon>Pseudomonadota</taxon>
        <taxon>Alphaproteobacteria</taxon>
        <taxon>Sphingomonadales</taxon>
        <taxon>Sphingomonadaceae</taxon>
        <taxon>Sphingomonas</taxon>
    </lineage>
</organism>
<dbReference type="EMBL" id="JAASQV010000001">
    <property type="protein sequence ID" value="NIJ64713.1"/>
    <property type="molecule type" value="Genomic_DNA"/>
</dbReference>
<dbReference type="RefSeq" id="WP_167299041.1">
    <property type="nucleotide sequence ID" value="NZ_CP170557.1"/>
</dbReference>
<accession>A0A7X5UYS5</accession>
<dbReference type="SUPFAM" id="SSF52540">
    <property type="entry name" value="P-loop containing nucleoside triphosphate hydrolases"/>
    <property type="match status" value="1"/>
</dbReference>
<dbReference type="Gene3D" id="3.40.50.300">
    <property type="entry name" value="P-loop containing nucleotide triphosphate hydrolases"/>
    <property type="match status" value="1"/>
</dbReference>
<name>A0A7X5UYS5_9SPHN</name>
<evidence type="ECO:0000313" key="2">
    <source>
        <dbReference type="Proteomes" id="UP000564677"/>
    </source>
</evidence>
<dbReference type="Proteomes" id="UP000564677">
    <property type="component" value="Unassembled WGS sequence"/>
</dbReference>
<keyword evidence="1" id="KW-0418">Kinase</keyword>
<protein>
    <submittedName>
        <fullName evidence="1">Adenylate kinase family enzyme</fullName>
    </submittedName>
</protein>
<dbReference type="PANTHER" id="PTHR37816:SF3">
    <property type="entry name" value="MODULATES DNA TOPOLOGY"/>
    <property type="match status" value="1"/>
</dbReference>
<keyword evidence="2" id="KW-1185">Reference proteome</keyword>
<reference evidence="1 2" key="1">
    <citation type="submission" date="2020-03" db="EMBL/GenBank/DDBJ databases">
        <title>Genomic Encyclopedia of Type Strains, Phase IV (KMG-IV): sequencing the most valuable type-strain genomes for metagenomic binning, comparative biology and taxonomic classification.</title>
        <authorList>
            <person name="Goeker M."/>
        </authorList>
    </citation>
    <scope>NUCLEOTIDE SEQUENCE [LARGE SCALE GENOMIC DNA]</scope>
    <source>
        <strain evidence="1 2">DSM 4733</strain>
    </source>
</reference>
<evidence type="ECO:0000313" key="1">
    <source>
        <dbReference type="EMBL" id="NIJ64713.1"/>
    </source>
</evidence>
<dbReference type="InterPro" id="IPR027417">
    <property type="entry name" value="P-loop_NTPase"/>
</dbReference>
<dbReference type="InterPro" id="IPR052922">
    <property type="entry name" value="Cytidylate_Kinase-2"/>
</dbReference>
<proteinExistence type="predicted"/>
<keyword evidence="1" id="KW-0808">Transferase</keyword>
<gene>
    <name evidence="1" type="ORF">FHR20_001644</name>
</gene>
<dbReference type="AlphaFoldDB" id="A0A7X5UYS5"/>
<sequence length="169" mass="18874">MAERILVIGSPGSGKSTLARQLGGRTGLPVHHLDQLYWRPGWVEPDEETWQEQVGALAAGPRWIIDGTYAGTLPVRLAAADKVVLLDLSPLRCLWRVIRRIIGGFGKVRPDMAEGCPERFDLGFLGYVLLFRLKTLPRVEAMLEGYSGEFAWLGNRREIASFLKDFRGP</sequence>